<dbReference type="AlphaFoldDB" id="A0A084GGZ0"/>
<feature type="chain" id="PRO_5001775705" evidence="1">
    <location>
        <begin position="19"/>
        <end position="149"/>
    </location>
</feature>
<reference evidence="2 3" key="1">
    <citation type="journal article" date="2014" name="Genome Announc.">
        <title>Draft genome sequence of the pathogenic fungus Scedosporium apiospermum.</title>
        <authorList>
            <person name="Vandeputte P."/>
            <person name="Ghamrawi S."/>
            <person name="Rechenmann M."/>
            <person name="Iltis A."/>
            <person name="Giraud S."/>
            <person name="Fleury M."/>
            <person name="Thornton C."/>
            <person name="Delhaes L."/>
            <person name="Meyer W."/>
            <person name="Papon N."/>
            <person name="Bouchara J.P."/>
        </authorList>
    </citation>
    <scope>NUCLEOTIDE SEQUENCE [LARGE SCALE GENOMIC DNA]</scope>
    <source>
        <strain evidence="2 3">IHEM 14462</strain>
    </source>
</reference>
<feature type="signal peptide" evidence="1">
    <location>
        <begin position="1"/>
        <end position="18"/>
    </location>
</feature>
<name>A0A084GGZ0_PSEDA</name>
<dbReference type="GeneID" id="27718570"/>
<dbReference type="Proteomes" id="UP000028545">
    <property type="component" value="Unassembled WGS sequence"/>
</dbReference>
<organism evidence="2 3">
    <name type="scientific">Pseudallescheria apiosperma</name>
    <name type="common">Scedosporium apiospermum</name>
    <dbReference type="NCBI Taxonomy" id="563466"/>
    <lineage>
        <taxon>Eukaryota</taxon>
        <taxon>Fungi</taxon>
        <taxon>Dikarya</taxon>
        <taxon>Ascomycota</taxon>
        <taxon>Pezizomycotina</taxon>
        <taxon>Sordariomycetes</taxon>
        <taxon>Hypocreomycetidae</taxon>
        <taxon>Microascales</taxon>
        <taxon>Microascaceae</taxon>
        <taxon>Scedosporium</taxon>
    </lineage>
</organism>
<dbReference type="RefSeq" id="XP_016646401.1">
    <property type="nucleotide sequence ID" value="XM_016783201.1"/>
</dbReference>
<keyword evidence="3" id="KW-1185">Reference proteome</keyword>
<dbReference type="EMBL" id="JOWA01000022">
    <property type="protein sequence ID" value="KEZ46602.1"/>
    <property type="molecule type" value="Genomic_DNA"/>
</dbReference>
<protein>
    <submittedName>
        <fullName evidence="2">Uncharacterized protein</fullName>
    </submittedName>
</protein>
<accession>A0A084GGZ0</accession>
<proteinExistence type="predicted"/>
<dbReference type="OrthoDB" id="3552888at2759"/>
<dbReference type="VEuPathDB" id="FungiDB:SAPIO_CDS0418"/>
<dbReference type="KEGG" id="sapo:SAPIO_CDS0418"/>
<keyword evidence="1" id="KW-0732">Signal</keyword>
<gene>
    <name evidence="2" type="ORF">SAPIO_CDS0418</name>
</gene>
<dbReference type="HOGENOM" id="CLU_1750741_0_0_1"/>
<evidence type="ECO:0000256" key="1">
    <source>
        <dbReference type="SAM" id="SignalP"/>
    </source>
</evidence>
<evidence type="ECO:0000313" key="2">
    <source>
        <dbReference type="EMBL" id="KEZ46602.1"/>
    </source>
</evidence>
<sequence length="149" mass="16069">MLARLSLVLSALTIGSLATSTLDKVLTRSEVDLGALAPVTVDDGVSLQWSGSIFPGEEPTFLYGDIEEIYKAILSVNPDYQAAEASPESWETFGVHTGTSLEKRQNGYSCAVMATGSFDLNVRFRLASPSFSAPRSKQCRLLTPYPMGD</sequence>
<comment type="caution">
    <text evidence="2">The sequence shown here is derived from an EMBL/GenBank/DDBJ whole genome shotgun (WGS) entry which is preliminary data.</text>
</comment>
<evidence type="ECO:0000313" key="3">
    <source>
        <dbReference type="Proteomes" id="UP000028545"/>
    </source>
</evidence>